<evidence type="ECO:0000313" key="3">
    <source>
        <dbReference type="EMBL" id="KUI71128.1"/>
    </source>
</evidence>
<keyword evidence="2" id="KW-0812">Transmembrane</keyword>
<dbReference type="AlphaFoldDB" id="A0A194W4W7"/>
<dbReference type="OrthoDB" id="4502894at2759"/>
<reference evidence="3" key="1">
    <citation type="submission" date="2014-12" db="EMBL/GenBank/DDBJ databases">
        <title>Genome Sequence of Valsa Canker Pathogens Uncovers a Specific Adaption of Colonization on Woody Bark.</title>
        <authorList>
            <person name="Yin Z."/>
            <person name="Liu H."/>
            <person name="Gao X."/>
            <person name="Li Z."/>
            <person name="Song N."/>
            <person name="Ke X."/>
            <person name="Dai Q."/>
            <person name="Wu Y."/>
            <person name="Sun Y."/>
            <person name="Xu J.-R."/>
            <person name="Kang Z.K."/>
            <person name="Wang L."/>
            <person name="Huang L."/>
        </authorList>
    </citation>
    <scope>NUCLEOTIDE SEQUENCE [LARGE SCALE GENOMIC DNA]</scope>
    <source>
        <strain evidence="3">03-8</strain>
    </source>
</reference>
<dbReference type="EMBL" id="CM003104">
    <property type="protein sequence ID" value="KUI71128.1"/>
    <property type="molecule type" value="Genomic_DNA"/>
</dbReference>
<feature type="transmembrane region" description="Helical" evidence="2">
    <location>
        <begin position="82"/>
        <end position="105"/>
    </location>
</feature>
<keyword evidence="2" id="KW-0472">Membrane</keyword>
<organism evidence="3 4">
    <name type="scientific">Cytospora mali</name>
    <name type="common">Apple Valsa canker fungus</name>
    <name type="synonym">Valsa mali</name>
    <dbReference type="NCBI Taxonomy" id="578113"/>
    <lineage>
        <taxon>Eukaryota</taxon>
        <taxon>Fungi</taxon>
        <taxon>Dikarya</taxon>
        <taxon>Ascomycota</taxon>
        <taxon>Pezizomycotina</taxon>
        <taxon>Sordariomycetes</taxon>
        <taxon>Sordariomycetidae</taxon>
        <taxon>Diaporthales</taxon>
        <taxon>Cytosporaceae</taxon>
        <taxon>Cytospora</taxon>
    </lineage>
</organism>
<keyword evidence="2" id="KW-1133">Transmembrane helix</keyword>
<dbReference type="Proteomes" id="UP000078559">
    <property type="component" value="Chromosome 7"/>
</dbReference>
<sequence length="208" mass="22961">MDWVGIAVSTLCAVFHGLRTAISTALRLVLAVVHLAIYPISVLWNIIVFFLTPVIHVFRFIFSPLFFLVNNFPRLQFGSAAFVGVAFGLIFTLTSTSIVSVLGLYDKPDDHREKEKKSPYAKPSPSPSPHVGDEGQEDYRQAGTPPLSLAEIEQESLETLLASLESPDSDLGSLARQGWRDSPNTKRKRRSAAASRITTILEEDDDSM</sequence>
<keyword evidence="4" id="KW-1185">Reference proteome</keyword>
<feature type="region of interest" description="Disordered" evidence="1">
    <location>
        <begin position="161"/>
        <end position="208"/>
    </location>
</feature>
<name>A0A194W4W7_CYTMA</name>
<accession>A0A194W4W7</accession>
<proteinExistence type="predicted"/>
<evidence type="ECO:0000256" key="2">
    <source>
        <dbReference type="SAM" id="Phobius"/>
    </source>
</evidence>
<feature type="region of interest" description="Disordered" evidence="1">
    <location>
        <begin position="110"/>
        <end position="148"/>
    </location>
</feature>
<protein>
    <submittedName>
        <fullName evidence="3">Uncharacterized protein</fullName>
    </submittedName>
</protein>
<gene>
    <name evidence="3" type="ORF">VM1G_06627</name>
</gene>
<feature type="transmembrane region" description="Helical" evidence="2">
    <location>
        <begin position="42"/>
        <end position="62"/>
    </location>
</feature>
<evidence type="ECO:0000313" key="4">
    <source>
        <dbReference type="Proteomes" id="UP000078559"/>
    </source>
</evidence>
<feature type="transmembrane region" description="Helical" evidence="2">
    <location>
        <begin position="6"/>
        <end position="30"/>
    </location>
</feature>
<evidence type="ECO:0000256" key="1">
    <source>
        <dbReference type="SAM" id="MobiDB-lite"/>
    </source>
</evidence>
<feature type="compositionally biased region" description="Basic and acidic residues" evidence="1">
    <location>
        <begin position="131"/>
        <end position="140"/>
    </location>
</feature>